<dbReference type="SUPFAM" id="SSF81383">
    <property type="entry name" value="F-box domain"/>
    <property type="match status" value="1"/>
</dbReference>
<dbReference type="InterPro" id="IPR055411">
    <property type="entry name" value="LRR_FXL15/At3g58940/PEG3-like"/>
</dbReference>
<dbReference type="Gene3D" id="3.80.10.10">
    <property type="entry name" value="Ribonuclease Inhibitor"/>
    <property type="match status" value="1"/>
</dbReference>
<gene>
    <name evidence="4" type="ORF">HannXRQ_Chr17g0564831</name>
    <name evidence="3" type="ORF">HanXRQr2_Chr17g0823301</name>
</gene>
<dbReference type="PANTHER" id="PTHR31900:SF31">
    <property type="entry name" value="F-BOX_LRR-REPEAT PROTEIN 13-LIKE"/>
    <property type="match status" value="1"/>
</dbReference>
<reference evidence="4" key="2">
    <citation type="submission" date="2017-02" db="EMBL/GenBank/DDBJ databases">
        <title>Sunflower complete genome.</title>
        <authorList>
            <person name="Langlade N."/>
            <person name="Munos S."/>
        </authorList>
    </citation>
    <scope>NUCLEOTIDE SEQUENCE [LARGE SCALE GENOMIC DNA]</scope>
    <source>
        <tissue evidence="4">Leaves</tissue>
    </source>
</reference>
<dbReference type="InParanoid" id="A0A251RTK8"/>
<proteinExistence type="predicted"/>
<dbReference type="Gramene" id="mRNA:HanXRQr2_Chr17g0823301">
    <property type="protein sequence ID" value="mRNA:HanXRQr2_Chr17g0823301"/>
    <property type="gene ID" value="HanXRQr2_Chr17g0823301"/>
</dbReference>
<dbReference type="InterPro" id="IPR053781">
    <property type="entry name" value="F-box_AtFBL13-like"/>
</dbReference>
<evidence type="ECO:0000313" key="4">
    <source>
        <dbReference type="EMBL" id="OTF87706.1"/>
    </source>
</evidence>
<evidence type="ECO:0000259" key="1">
    <source>
        <dbReference type="Pfam" id="PF00646"/>
    </source>
</evidence>
<evidence type="ECO:0000313" key="3">
    <source>
        <dbReference type="EMBL" id="KAF5757156.1"/>
    </source>
</evidence>
<dbReference type="EMBL" id="MNCJ02000332">
    <property type="protein sequence ID" value="KAF5757156.1"/>
    <property type="molecule type" value="Genomic_DNA"/>
</dbReference>
<protein>
    <submittedName>
        <fullName evidence="3">Leucine-rich repeat domain superfamily, F-box-like domain superfamily</fullName>
    </submittedName>
    <submittedName>
        <fullName evidence="4">Putative F-box/RNI-like superfamily protein</fullName>
    </submittedName>
</protein>
<reference evidence="3 5" key="1">
    <citation type="journal article" date="2017" name="Nature">
        <title>The sunflower genome provides insights into oil metabolism, flowering and Asterid evolution.</title>
        <authorList>
            <person name="Badouin H."/>
            <person name="Gouzy J."/>
            <person name="Grassa C.J."/>
            <person name="Murat F."/>
            <person name="Staton S.E."/>
            <person name="Cottret L."/>
            <person name="Lelandais-Briere C."/>
            <person name="Owens G.L."/>
            <person name="Carrere S."/>
            <person name="Mayjonade B."/>
            <person name="Legrand L."/>
            <person name="Gill N."/>
            <person name="Kane N.C."/>
            <person name="Bowers J.E."/>
            <person name="Hubner S."/>
            <person name="Bellec A."/>
            <person name="Berard A."/>
            <person name="Berges H."/>
            <person name="Blanchet N."/>
            <person name="Boniface M.C."/>
            <person name="Brunel D."/>
            <person name="Catrice O."/>
            <person name="Chaidir N."/>
            <person name="Claudel C."/>
            <person name="Donnadieu C."/>
            <person name="Faraut T."/>
            <person name="Fievet G."/>
            <person name="Helmstetter N."/>
            <person name="King M."/>
            <person name="Knapp S.J."/>
            <person name="Lai Z."/>
            <person name="Le Paslier M.C."/>
            <person name="Lippi Y."/>
            <person name="Lorenzon L."/>
            <person name="Mandel J.R."/>
            <person name="Marage G."/>
            <person name="Marchand G."/>
            <person name="Marquand E."/>
            <person name="Bret-Mestries E."/>
            <person name="Morien E."/>
            <person name="Nambeesan S."/>
            <person name="Nguyen T."/>
            <person name="Pegot-Espagnet P."/>
            <person name="Pouilly N."/>
            <person name="Raftis F."/>
            <person name="Sallet E."/>
            <person name="Schiex T."/>
            <person name="Thomas J."/>
            <person name="Vandecasteele C."/>
            <person name="Vares D."/>
            <person name="Vear F."/>
            <person name="Vautrin S."/>
            <person name="Crespi M."/>
            <person name="Mangin B."/>
            <person name="Burke J.M."/>
            <person name="Salse J."/>
            <person name="Munos S."/>
            <person name="Vincourt P."/>
            <person name="Rieseberg L.H."/>
            <person name="Langlade N.B."/>
        </authorList>
    </citation>
    <scope>NUCLEOTIDE SEQUENCE [LARGE SCALE GENOMIC DNA]</scope>
    <source>
        <strain evidence="5">cv. SF193</strain>
        <tissue evidence="3">Leaves</tissue>
    </source>
</reference>
<dbReference type="STRING" id="4232.A0A251RTK8"/>
<dbReference type="CDD" id="cd22160">
    <property type="entry name" value="F-box_AtFBL13-like"/>
    <property type="match status" value="1"/>
</dbReference>
<dbReference type="Pfam" id="PF24758">
    <property type="entry name" value="LRR_At5g56370"/>
    <property type="match status" value="1"/>
</dbReference>
<dbReference type="InterPro" id="IPR032675">
    <property type="entry name" value="LRR_dom_sf"/>
</dbReference>
<dbReference type="FunCoup" id="A0A251RTK8">
    <property type="interactions" value="679"/>
</dbReference>
<name>A0A251RTK8_HELAN</name>
<evidence type="ECO:0000313" key="5">
    <source>
        <dbReference type="Proteomes" id="UP000215914"/>
    </source>
</evidence>
<sequence length="357" mass="41027">MSSKEVKMSSIGEDVDDRLSGLPEDTISHILSLMPTKFAVRTSILAKRWRYSWMGVTNLDFDDIHPFYNTKILSKFVDRVMENCKSSQLGLLRLHFSRKQVKRESVSSWIDKAVRLNVSELDIQVLTFELPLSLFTCKTLTKLRIGEENLKSRVWECPCPVNLPSLKTLDIVVFNNPFVNAFELIRGCPILENLSLEVFIQLDEEEDYIFNIPTLKRLKLIVQKVFSWVTKKVVLNVPNLEYLYVGGKLGSIFIMEDLSSLVEASTSFRCLQSDDMWLEFLKGISGVKSLSIKKFPFISVLPIFPYMKHLRLTSVWYSGLVIEFLESCPELKHLCIEEVLSCFKALMTFFSTCLLAC</sequence>
<dbReference type="AlphaFoldDB" id="A0A251RTK8"/>
<dbReference type="PANTHER" id="PTHR31900">
    <property type="entry name" value="F-BOX/RNI SUPERFAMILY PROTEIN-RELATED"/>
    <property type="match status" value="1"/>
</dbReference>
<reference evidence="3" key="3">
    <citation type="submission" date="2020-06" db="EMBL/GenBank/DDBJ databases">
        <title>Helianthus annuus Genome sequencing and assembly Release 2.</title>
        <authorList>
            <person name="Gouzy J."/>
            <person name="Langlade N."/>
            <person name="Munos S."/>
        </authorList>
    </citation>
    <scope>NUCLEOTIDE SEQUENCE</scope>
    <source>
        <tissue evidence="3">Leaves</tissue>
    </source>
</reference>
<dbReference type="InterPro" id="IPR050232">
    <property type="entry name" value="FBL13/AtMIF1-like"/>
</dbReference>
<organism evidence="4 5">
    <name type="scientific">Helianthus annuus</name>
    <name type="common">Common sunflower</name>
    <dbReference type="NCBI Taxonomy" id="4232"/>
    <lineage>
        <taxon>Eukaryota</taxon>
        <taxon>Viridiplantae</taxon>
        <taxon>Streptophyta</taxon>
        <taxon>Embryophyta</taxon>
        <taxon>Tracheophyta</taxon>
        <taxon>Spermatophyta</taxon>
        <taxon>Magnoliopsida</taxon>
        <taxon>eudicotyledons</taxon>
        <taxon>Gunneridae</taxon>
        <taxon>Pentapetalae</taxon>
        <taxon>asterids</taxon>
        <taxon>campanulids</taxon>
        <taxon>Asterales</taxon>
        <taxon>Asteraceae</taxon>
        <taxon>Asteroideae</taxon>
        <taxon>Heliantheae alliance</taxon>
        <taxon>Heliantheae</taxon>
        <taxon>Helianthus</taxon>
    </lineage>
</organism>
<accession>A0A251RTK8</accession>
<dbReference type="EMBL" id="CM007906">
    <property type="protein sequence ID" value="OTF87706.1"/>
    <property type="molecule type" value="Genomic_DNA"/>
</dbReference>
<feature type="domain" description="F-box/LRR-repeat protein 15/At3g58940/PEG3-like LRR" evidence="2">
    <location>
        <begin position="107"/>
        <end position="246"/>
    </location>
</feature>
<evidence type="ECO:0000259" key="2">
    <source>
        <dbReference type="Pfam" id="PF24758"/>
    </source>
</evidence>
<dbReference type="Pfam" id="PF00646">
    <property type="entry name" value="F-box"/>
    <property type="match status" value="1"/>
</dbReference>
<dbReference type="InterPro" id="IPR036047">
    <property type="entry name" value="F-box-like_dom_sf"/>
</dbReference>
<dbReference type="SUPFAM" id="SSF52047">
    <property type="entry name" value="RNI-like"/>
    <property type="match status" value="1"/>
</dbReference>
<dbReference type="OMA" id="AGNHEDY"/>
<keyword evidence="5" id="KW-1185">Reference proteome</keyword>
<dbReference type="Proteomes" id="UP000215914">
    <property type="component" value="Chromosome 17"/>
</dbReference>
<feature type="domain" description="F-box" evidence="1">
    <location>
        <begin position="19"/>
        <end position="53"/>
    </location>
</feature>
<dbReference type="InterPro" id="IPR001810">
    <property type="entry name" value="F-box_dom"/>
</dbReference>